<dbReference type="InterPro" id="IPR003718">
    <property type="entry name" value="OsmC/Ohr_fam"/>
</dbReference>
<dbReference type="InterPro" id="IPR036102">
    <property type="entry name" value="OsmC/Ohrsf"/>
</dbReference>
<reference evidence="1" key="1">
    <citation type="submission" date="2023-01" db="EMBL/GenBank/DDBJ databases">
        <title>Whole genome sequence of Paucibacter sp. S2-9 isolated from pond sediment.</title>
        <authorList>
            <person name="Jung J.Y."/>
        </authorList>
    </citation>
    <scope>NUCLEOTIDE SEQUENCE</scope>
    <source>
        <strain evidence="1">S2-9</strain>
    </source>
</reference>
<dbReference type="Pfam" id="PF02566">
    <property type="entry name" value="OsmC"/>
    <property type="match status" value="1"/>
</dbReference>
<dbReference type="AlphaFoldDB" id="A0AA95NLQ3"/>
<evidence type="ECO:0000313" key="1">
    <source>
        <dbReference type="EMBL" id="WIT12041.1"/>
    </source>
</evidence>
<protein>
    <submittedName>
        <fullName evidence="1">OsmC family protein</fullName>
    </submittedName>
</protein>
<evidence type="ECO:0000313" key="2">
    <source>
        <dbReference type="Proteomes" id="UP001177769"/>
    </source>
</evidence>
<name>A0AA95NLQ3_9BURK</name>
<dbReference type="RefSeq" id="WP_285233131.1">
    <property type="nucleotide sequence ID" value="NZ_CP116346.1"/>
</dbReference>
<accession>A0AA95NLQ3</accession>
<dbReference type="Proteomes" id="UP001177769">
    <property type="component" value="Chromosome"/>
</dbReference>
<organism evidence="1 2">
    <name type="scientific">Paucibacter sediminis</name>
    <dbReference type="NCBI Taxonomy" id="3019553"/>
    <lineage>
        <taxon>Bacteria</taxon>
        <taxon>Pseudomonadati</taxon>
        <taxon>Pseudomonadota</taxon>
        <taxon>Betaproteobacteria</taxon>
        <taxon>Burkholderiales</taxon>
        <taxon>Sphaerotilaceae</taxon>
        <taxon>Roseateles</taxon>
    </lineage>
</organism>
<dbReference type="Gene3D" id="3.30.300.20">
    <property type="match status" value="1"/>
</dbReference>
<dbReference type="PANTHER" id="PTHR42830">
    <property type="entry name" value="OSMOTICALLY INDUCIBLE FAMILY PROTEIN"/>
    <property type="match status" value="1"/>
</dbReference>
<gene>
    <name evidence="1" type="ORF">PFX98_00115</name>
</gene>
<dbReference type="KEGG" id="pais:PFX98_00115"/>
<dbReference type="InterPro" id="IPR015946">
    <property type="entry name" value="KH_dom-like_a/b"/>
</dbReference>
<dbReference type="SUPFAM" id="SSF82784">
    <property type="entry name" value="OsmC-like"/>
    <property type="match status" value="1"/>
</dbReference>
<dbReference type="InterPro" id="IPR052707">
    <property type="entry name" value="OsmC_Ohr_Peroxiredoxin"/>
</dbReference>
<proteinExistence type="predicted"/>
<dbReference type="PANTHER" id="PTHR42830:SF2">
    <property type="entry name" value="OSMC_OHR FAMILY PROTEIN"/>
    <property type="match status" value="1"/>
</dbReference>
<keyword evidence="2" id="KW-1185">Reference proteome</keyword>
<sequence>MSHYTALVEWQRAAEARFNDNRYSRAHRWSFDGGAIVPASSSPQVVRLPFSDASAVDPEEAYVAALSSCHMLWFLSLAARDGYVVDSYRDAAEGLMAHNTAGKEVMTDVTLKPAIAFSGSKAPSDAELARLHHEAHESCYLANSVRTEIRVAGTWSHQP</sequence>
<dbReference type="EMBL" id="CP116346">
    <property type="protein sequence ID" value="WIT12041.1"/>
    <property type="molecule type" value="Genomic_DNA"/>
</dbReference>